<evidence type="ECO:0000256" key="9">
    <source>
        <dbReference type="ARBA" id="ARBA00031586"/>
    </source>
</evidence>
<evidence type="ECO:0000256" key="8">
    <source>
        <dbReference type="ARBA" id="ARBA00023136"/>
    </source>
</evidence>
<dbReference type="EMBL" id="MW632128">
    <property type="protein sequence ID" value="QTH79169.1"/>
    <property type="molecule type" value="Genomic_DNA"/>
</dbReference>
<evidence type="ECO:0000256" key="5">
    <source>
        <dbReference type="ARBA" id="ARBA00022967"/>
    </source>
</evidence>
<dbReference type="Gene3D" id="1.10.287.3510">
    <property type="match status" value="1"/>
</dbReference>
<evidence type="ECO:0000256" key="2">
    <source>
        <dbReference type="ARBA" id="ARBA00010519"/>
    </source>
</evidence>
<evidence type="ECO:0000256" key="11">
    <source>
        <dbReference type="SAM" id="Phobius"/>
    </source>
</evidence>
<evidence type="ECO:0000256" key="3">
    <source>
        <dbReference type="ARBA" id="ARBA00016612"/>
    </source>
</evidence>
<dbReference type="GO" id="GO:0008137">
    <property type="term" value="F:NADH dehydrogenase (ubiquinone) activity"/>
    <property type="evidence" value="ECO:0007669"/>
    <property type="project" value="UniProtKB-EC"/>
</dbReference>
<dbReference type="InterPro" id="IPR039428">
    <property type="entry name" value="NUOK/Mnh_C1-like"/>
</dbReference>
<geneLocation type="mitochondrion" evidence="12"/>
<evidence type="ECO:0000256" key="1">
    <source>
        <dbReference type="ARBA" id="ARBA00004141"/>
    </source>
</evidence>
<name>A0A8A6C9V7_9HYME</name>
<keyword evidence="7" id="KW-0520">NAD</keyword>
<keyword evidence="12" id="KW-0496">Mitochondrion</keyword>
<organism evidence="12">
    <name type="scientific">Heptamelus sp</name>
    <dbReference type="NCBI Taxonomy" id="2821555"/>
    <lineage>
        <taxon>Eukaryota</taxon>
        <taxon>Metazoa</taxon>
        <taxon>Ecdysozoa</taxon>
        <taxon>Arthropoda</taxon>
        <taxon>Hexapoda</taxon>
        <taxon>Insecta</taxon>
        <taxon>Pterygota</taxon>
        <taxon>Neoptera</taxon>
        <taxon>Endopterygota</taxon>
        <taxon>Hymenoptera</taxon>
        <taxon>Tenthredinoidea</taxon>
        <taxon>Tenthredinidae</taxon>
        <taxon>Selandriinae</taxon>
        <taxon>Heptamelus</taxon>
    </lineage>
</organism>
<keyword evidence="6 11" id="KW-1133">Transmembrane helix</keyword>
<sequence length="96" mass="11426">MNNMFIFYLFLLFFFSGIFSLCINRTYILMVLLSLEFIMLSLYNMMILYLVMYEIELFFSMIFLVFSVCEGVLGLSILVLMVRFYGNDYFKSLSSL</sequence>
<keyword evidence="8 11" id="KW-0472">Membrane</keyword>
<feature type="transmembrane region" description="Helical" evidence="11">
    <location>
        <begin position="30"/>
        <end position="51"/>
    </location>
</feature>
<evidence type="ECO:0000313" key="12">
    <source>
        <dbReference type="EMBL" id="QTH79169.1"/>
    </source>
</evidence>
<feature type="transmembrane region" description="Helical" evidence="11">
    <location>
        <begin position="6"/>
        <end position="23"/>
    </location>
</feature>
<protein>
    <recommendedName>
        <fullName evidence="3">NADH-ubiquinone oxidoreductase chain 4L</fullName>
    </recommendedName>
    <alternativeName>
        <fullName evidence="9">NADH dehydrogenase subunit 4L</fullName>
    </alternativeName>
</protein>
<dbReference type="Pfam" id="PF00420">
    <property type="entry name" value="Oxidored_q2"/>
    <property type="match status" value="1"/>
</dbReference>
<comment type="similarity">
    <text evidence="2">Belongs to the complex I subunit 4L family.</text>
</comment>
<gene>
    <name evidence="12" type="primary">ND4L</name>
</gene>
<reference evidence="12" key="1">
    <citation type="submission" date="2021-02" db="EMBL/GenBank/DDBJ databases">
        <title>The mitochondrial genome of Heptamelus brevicercus.</title>
        <authorList>
            <person name="Niu G."/>
        </authorList>
    </citation>
    <scope>NUCLEOTIDE SEQUENCE</scope>
</reference>
<dbReference type="AlphaFoldDB" id="A0A8A6C9V7"/>
<keyword evidence="4 11" id="KW-0812">Transmembrane</keyword>
<evidence type="ECO:0000256" key="4">
    <source>
        <dbReference type="ARBA" id="ARBA00022692"/>
    </source>
</evidence>
<evidence type="ECO:0000256" key="7">
    <source>
        <dbReference type="ARBA" id="ARBA00023027"/>
    </source>
</evidence>
<dbReference type="GO" id="GO:0016020">
    <property type="term" value="C:membrane"/>
    <property type="evidence" value="ECO:0007669"/>
    <property type="project" value="UniProtKB-SubCell"/>
</dbReference>
<accession>A0A8A6C9V7</accession>
<proteinExistence type="inferred from homology"/>
<feature type="transmembrane region" description="Helical" evidence="11">
    <location>
        <begin position="57"/>
        <end position="82"/>
    </location>
</feature>
<evidence type="ECO:0000256" key="6">
    <source>
        <dbReference type="ARBA" id="ARBA00022989"/>
    </source>
</evidence>
<comment type="subcellular location">
    <subcellularLocation>
        <location evidence="1">Membrane</location>
        <topology evidence="1">Multi-pass membrane protein</topology>
    </subcellularLocation>
</comment>
<evidence type="ECO:0000256" key="10">
    <source>
        <dbReference type="ARBA" id="ARBA00049551"/>
    </source>
</evidence>
<comment type="catalytic activity">
    <reaction evidence="10">
        <text>a ubiquinone + NADH + 5 H(+)(in) = a ubiquinol + NAD(+) + 4 H(+)(out)</text>
        <dbReference type="Rhea" id="RHEA:29091"/>
        <dbReference type="Rhea" id="RHEA-COMP:9565"/>
        <dbReference type="Rhea" id="RHEA-COMP:9566"/>
        <dbReference type="ChEBI" id="CHEBI:15378"/>
        <dbReference type="ChEBI" id="CHEBI:16389"/>
        <dbReference type="ChEBI" id="CHEBI:17976"/>
        <dbReference type="ChEBI" id="CHEBI:57540"/>
        <dbReference type="ChEBI" id="CHEBI:57945"/>
        <dbReference type="EC" id="7.1.1.2"/>
    </reaction>
</comment>
<keyword evidence="5" id="KW-1278">Translocase</keyword>